<evidence type="ECO:0000313" key="1">
    <source>
        <dbReference type="EMBL" id="NEK87529.1"/>
    </source>
</evidence>
<reference evidence="1 2" key="1">
    <citation type="submission" date="2019-12" db="EMBL/GenBank/DDBJ databases">
        <title>the WGS of Blastococcus saxobsidens 67B17.</title>
        <authorList>
            <person name="Jiang Z."/>
        </authorList>
    </citation>
    <scope>NUCLEOTIDE SEQUENCE [LARGE SCALE GENOMIC DNA]</scope>
    <source>
        <strain evidence="1 2">67B17</strain>
    </source>
</reference>
<accession>A0A6L9W6U1</accession>
<organism evidence="1 2">
    <name type="scientific">Blastococcus saxobsidens</name>
    <dbReference type="NCBI Taxonomy" id="138336"/>
    <lineage>
        <taxon>Bacteria</taxon>
        <taxon>Bacillati</taxon>
        <taxon>Actinomycetota</taxon>
        <taxon>Actinomycetes</taxon>
        <taxon>Geodermatophilales</taxon>
        <taxon>Geodermatophilaceae</taxon>
        <taxon>Blastococcus</taxon>
    </lineage>
</organism>
<dbReference type="EMBL" id="JAAGWG010000034">
    <property type="protein sequence ID" value="NEK87529.1"/>
    <property type="molecule type" value="Genomic_DNA"/>
</dbReference>
<dbReference type="Proteomes" id="UP000479241">
    <property type="component" value="Unassembled WGS sequence"/>
</dbReference>
<evidence type="ECO:0000313" key="2">
    <source>
        <dbReference type="Proteomes" id="UP000479241"/>
    </source>
</evidence>
<evidence type="ECO:0008006" key="3">
    <source>
        <dbReference type="Google" id="ProtNLM"/>
    </source>
</evidence>
<name>A0A6L9W6U1_9ACTN</name>
<sequence>MPVDVPELVGTRPLRVTAGDGVELDGLVVPAAAAGTALTFVVAHGVTDPGATAWVVPGFGHAESSASAPLVERIGRWASETIRG</sequence>
<comment type="caution">
    <text evidence="1">The sequence shown here is derived from an EMBL/GenBank/DDBJ whole genome shotgun (WGS) entry which is preliminary data.</text>
</comment>
<dbReference type="AlphaFoldDB" id="A0A6L9W6U1"/>
<gene>
    <name evidence="1" type="ORF">GCU60_17445</name>
</gene>
<dbReference type="RefSeq" id="WP_163207584.1">
    <property type="nucleotide sequence ID" value="NZ_JAAGWG010000034.1"/>
</dbReference>
<proteinExistence type="predicted"/>
<protein>
    <recommendedName>
        <fullName evidence="3">Alpha/beta hydrolase</fullName>
    </recommendedName>
</protein>